<dbReference type="SUPFAM" id="SSF54909">
    <property type="entry name" value="Dimeric alpha+beta barrel"/>
    <property type="match status" value="1"/>
</dbReference>
<protein>
    <submittedName>
        <fullName evidence="2">Unannotated protein</fullName>
    </submittedName>
</protein>
<dbReference type="InterPro" id="IPR011008">
    <property type="entry name" value="Dimeric_a/b-barrel"/>
</dbReference>
<evidence type="ECO:0000259" key="1">
    <source>
        <dbReference type="Pfam" id="PF03992"/>
    </source>
</evidence>
<organism evidence="2">
    <name type="scientific">freshwater metagenome</name>
    <dbReference type="NCBI Taxonomy" id="449393"/>
    <lineage>
        <taxon>unclassified sequences</taxon>
        <taxon>metagenomes</taxon>
        <taxon>ecological metagenomes</taxon>
    </lineage>
</organism>
<dbReference type="Pfam" id="PF03992">
    <property type="entry name" value="ABM"/>
    <property type="match status" value="1"/>
</dbReference>
<dbReference type="EMBL" id="CAEZXW010000130">
    <property type="protein sequence ID" value="CAB4715826.1"/>
    <property type="molecule type" value="Genomic_DNA"/>
</dbReference>
<dbReference type="Gene3D" id="3.30.70.100">
    <property type="match status" value="1"/>
</dbReference>
<sequence length="109" mass="12226">MIMSLLEFKLKPGKEAALKEVFLKHQILETAIQVKGCLKLAMSAPQTPDDTVKIIGFWEDNVSYQGWLDHPERGTAQADFIDLVAGPWESAAPAQLYDVKHAVPEPHEW</sequence>
<feature type="domain" description="ABM" evidence="1">
    <location>
        <begin position="1"/>
        <end position="78"/>
    </location>
</feature>
<dbReference type="AlphaFoldDB" id="A0A6J6QYH6"/>
<name>A0A6J6QYH6_9ZZZZ</name>
<gene>
    <name evidence="2" type="ORF">UFOPK2593_01401</name>
</gene>
<accession>A0A6J6QYH6</accession>
<evidence type="ECO:0000313" key="2">
    <source>
        <dbReference type="EMBL" id="CAB4715826.1"/>
    </source>
</evidence>
<dbReference type="InterPro" id="IPR007138">
    <property type="entry name" value="ABM_dom"/>
</dbReference>
<reference evidence="2" key="1">
    <citation type="submission" date="2020-05" db="EMBL/GenBank/DDBJ databases">
        <authorList>
            <person name="Chiriac C."/>
            <person name="Salcher M."/>
            <person name="Ghai R."/>
            <person name="Kavagutti S V."/>
        </authorList>
    </citation>
    <scope>NUCLEOTIDE SEQUENCE</scope>
</reference>
<proteinExistence type="predicted"/>